<dbReference type="Proteomes" id="UP001164929">
    <property type="component" value="Chromosome 19"/>
</dbReference>
<accession>A0AAD6L8L9</accession>
<evidence type="ECO:0000313" key="2">
    <source>
        <dbReference type="Proteomes" id="UP001164929"/>
    </source>
</evidence>
<comment type="caution">
    <text evidence="1">The sequence shown here is derived from an EMBL/GenBank/DDBJ whole genome shotgun (WGS) entry which is preliminary data.</text>
</comment>
<sequence length="67" mass="7751">MVAVGMLVVLVTAREGGKHLSRRQSILSSQWEFKDGWKEGPLKNLRRPTQKAETGRLRFHYLPFKTL</sequence>
<dbReference type="AlphaFoldDB" id="A0AAD6L8L9"/>
<protein>
    <submittedName>
        <fullName evidence="1">Uncharacterized protein</fullName>
    </submittedName>
</protein>
<reference evidence="1" key="1">
    <citation type="journal article" date="2023" name="Mol. Ecol. Resour.">
        <title>Chromosome-level genome assembly of a triploid poplar Populus alba 'Berolinensis'.</title>
        <authorList>
            <person name="Chen S."/>
            <person name="Yu Y."/>
            <person name="Wang X."/>
            <person name="Wang S."/>
            <person name="Zhang T."/>
            <person name="Zhou Y."/>
            <person name="He R."/>
            <person name="Meng N."/>
            <person name="Wang Y."/>
            <person name="Liu W."/>
            <person name="Liu Z."/>
            <person name="Liu J."/>
            <person name="Guo Q."/>
            <person name="Huang H."/>
            <person name="Sederoff R.R."/>
            <person name="Wang G."/>
            <person name="Qu G."/>
            <person name="Chen S."/>
        </authorList>
    </citation>
    <scope>NUCLEOTIDE SEQUENCE</scope>
    <source>
        <strain evidence="1">SC-2020</strain>
    </source>
</reference>
<dbReference type="EMBL" id="JAQIZT010000019">
    <property type="protein sequence ID" value="KAJ6951808.1"/>
    <property type="molecule type" value="Genomic_DNA"/>
</dbReference>
<name>A0AAD6L8L9_9ROSI</name>
<gene>
    <name evidence="1" type="ORF">NC653_041072</name>
</gene>
<proteinExistence type="predicted"/>
<keyword evidence="2" id="KW-1185">Reference proteome</keyword>
<organism evidence="1 2">
    <name type="scientific">Populus alba x Populus x berolinensis</name>
    <dbReference type="NCBI Taxonomy" id="444605"/>
    <lineage>
        <taxon>Eukaryota</taxon>
        <taxon>Viridiplantae</taxon>
        <taxon>Streptophyta</taxon>
        <taxon>Embryophyta</taxon>
        <taxon>Tracheophyta</taxon>
        <taxon>Spermatophyta</taxon>
        <taxon>Magnoliopsida</taxon>
        <taxon>eudicotyledons</taxon>
        <taxon>Gunneridae</taxon>
        <taxon>Pentapetalae</taxon>
        <taxon>rosids</taxon>
        <taxon>fabids</taxon>
        <taxon>Malpighiales</taxon>
        <taxon>Salicaceae</taxon>
        <taxon>Saliceae</taxon>
        <taxon>Populus</taxon>
    </lineage>
</organism>
<evidence type="ECO:0000313" key="1">
    <source>
        <dbReference type="EMBL" id="KAJ6951808.1"/>
    </source>
</evidence>